<sequence>MSNNKLYLTSTSKSLKQNDKNPKLSVLQIATPSFRWIKAVGREQKLRDPHSVIPLQGPRYINNITNFSSFQKTLLSLTGINSFSHKAAQSFLIVYPNDQHNFSLFIELLNNTDLEFHKYCAHHATLFGSLSGICTIPHPESKSLIH</sequence>
<dbReference type="EMBL" id="CABPRJ010001437">
    <property type="protein sequence ID" value="VVC36811.1"/>
    <property type="molecule type" value="Genomic_DNA"/>
</dbReference>
<name>A0A5E4N178_9HEMI</name>
<reference evidence="1 2" key="1">
    <citation type="submission" date="2019-08" db="EMBL/GenBank/DDBJ databases">
        <authorList>
            <person name="Alioto T."/>
            <person name="Alioto T."/>
            <person name="Gomez Garrido J."/>
        </authorList>
    </citation>
    <scope>NUCLEOTIDE SEQUENCE [LARGE SCALE GENOMIC DNA]</scope>
</reference>
<accession>A0A5E4N178</accession>
<gene>
    <name evidence="1" type="ORF">CINCED_3A001538</name>
</gene>
<keyword evidence="2" id="KW-1185">Reference proteome</keyword>
<evidence type="ECO:0000313" key="1">
    <source>
        <dbReference type="EMBL" id="VVC36811.1"/>
    </source>
</evidence>
<evidence type="ECO:0000313" key="2">
    <source>
        <dbReference type="Proteomes" id="UP000325440"/>
    </source>
</evidence>
<dbReference type="AlphaFoldDB" id="A0A5E4N178"/>
<protein>
    <submittedName>
        <fullName evidence="1">Uncharacterized protein</fullName>
    </submittedName>
</protein>
<dbReference type="Proteomes" id="UP000325440">
    <property type="component" value="Unassembled WGS sequence"/>
</dbReference>
<proteinExistence type="predicted"/>
<organism evidence="1 2">
    <name type="scientific">Cinara cedri</name>
    <dbReference type="NCBI Taxonomy" id="506608"/>
    <lineage>
        <taxon>Eukaryota</taxon>
        <taxon>Metazoa</taxon>
        <taxon>Ecdysozoa</taxon>
        <taxon>Arthropoda</taxon>
        <taxon>Hexapoda</taxon>
        <taxon>Insecta</taxon>
        <taxon>Pterygota</taxon>
        <taxon>Neoptera</taxon>
        <taxon>Paraneoptera</taxon>
        <taxon>Hemiptera</taxon>
        <taxon>Sternorrhyncha</taxon>
        <taxon>Aphidomorpha</taxon>
        <taxon>Aphidoidea</taxon>
        <taxon>Aphididae</taxon>
        <taxon>Lachninae</taxon>
        <taxon>Cinara</taxon>
    </lineage>
</organism>